<dbReference type="Pfam" id="PF00019">
    <property type="entry name" value="TGF_beta"/>
    <property type="match status" value="1"/>
</dbReference>
<sequence length="133" mass="15037">MDCFSKFQRESGEKLQRAENVDPESQPTCGLRGWPVDLGGLLHQRLMMPKRVNVNYCSGVCPFPVYDSHWNATNNAVIRSSFIYVRGQMTQAYVPDPLCVPRTLNSMSFLFSENNNIIVRILEQVVATSCMCA</sequence>
<evidence type="ECO:0000256" key="3">
    <source>
        <dbReference type="ARBA" id="ARBA00022525"/>
    </source>
</evidence>
<evidence type="ECO:0000256" key="2">
    <source>
        <dbReference type="ARBA" id="ARBA00006656"/>
    </source>
</evidence>
<dbReference type="GO" id="GO:0005615">
    <property type="term" value="C:extracellular space"/>
    <property type="evidence" value="ECO:0007669"/>
    <property type="project" value="TreeGrafter"/>
</dbReference>
<reference evidence="8" key="1">
    <citation type="submission" date="2022-11" db="UniProtKB">
        <authorList>
            <consortium name="WormBaseParasite"/>
        </authorList>
    </citation>
    <scope>IDENTIFICATION</scope>
</reference>
<feature type="region of interest" description="Disordered" evidence="5">
    <location>
        <begin position="1"/>
        <end position="24"/>
    </location>
</feature>
<dbReference type="InterPro" id="IPR015615">
    <property type="entry name" value="TGF-beta-rel"/>
</dbReference>
<protein>
    <submittedName>
        <fullName evidence="8">TGF-beta family profile domain-containing protein</fullName>
    </submittedName>
</protein>
<keyword evidence="3" id="KW-0964">Secreted</keyword>
<proteinExistence type="inferred from homology"/>
<accession>A0A915JUY1</accession>
<name>A0A915JUY1_ROMCU</name>
<feature type="domain" description="TGF-beta family profile" evidence="6">
    <location>
        <begin position="14"/>
        <end position="133"/>
    </location>
</feature>
<organism evidence="7 8">
    <name type="scientific">Romanomermis culicivorax</name>
    <name type="common">Nematode worm</name>
    <dbReference type="NCBI Taxonomy" id="13658"/>
    <lineage>
        <taxon>Eukaryota</taxon>
        <taxon>Metazoa</taxon>
        <taxon>Ecdysozoa</taxon>
        <taxon>Nematoda</taxon>
        <taxon>Enoplea</taxon>
        <taxon>Dorylaimia</taxon>
        <taxon>Mermithida</taxon>
        <taxon>Mermithoidea</taxon>
        <taxon>Mermithidae</taxon>
        <taxon>Romanomermis</taxon>
    </lineage>
</organism>
<dbReference type="PROSITE" id="PS51362">
    <property type="entry name" value="TGF_BETA_2"/>
    <property type="match status" value="1"/>
</dbReference>
<comment type="similarity">
    <text evidence="2 4">Belongs to the TGF-beta family.</text>
</comment>
<dbReference type="InterPro" id="IPR029034">
    <property type="entry name" value="Cystine-knot_cytokine"/>
</dbReference>
<dbReference type="GO" id="GO:0005125">
    <property type="term" value="F:cytokine activity"/>
    <property type="evidence" value="ECO:0007669"/>
    <property type="project" value="TreeGrafter"/>
</dbReference>
<keyword evidence="4" id="KW-0339">Growth factor</keyword>
<dbReference type="PANTHER" id="PTHR11848">
    <property type="entry name" value="TGF-BETA FAMILY"/>
    <property type="match status" value="1"/>
</dbReference>
<evidence type="ECO:0000256" key="5">
    <source>
        <dbReference type="SAM" id="MobiDB-lite"/>
    </source>
</evidence>
<dbReference type="AlphaFoldDB" id="A0A915JUY1"/>
<evidence type="ECO:0000313" key="7">
    <source>
        <dbReference type="Proteomes" id="UP000887565"/>
    </source>
</evidence>
<feature type="compositionally biased region" description="Basic and acidic residues" evidence="5">
    <location>
        <begin position="7"/>
        <end position="20"/>
    </location>
</feature>
<dbReference type="Proteomes" id="UP000887565">
    <property type="component" value="Unplaced"/>
</dbReference>
<dbReference type="WBParaSite" id="nRc.2.0.1.t30180-RA">
    <property type="protein sequence ID" value="nRc.2.0.1.t30180-RA"/>
    <property type="gene ID" value="nRc.2.0.1.g30180"/>
</dbReference>
<evidence type="ECO:0000256" key="1">
    <source>
        <dbReference type="ARBA" id="ARBA00004613"/>
    </source>
</evidence>
<dbReference type="InterPro" id="IPR001839">
    <property type="entry name" value="TGF-b_C"/>
</dbReference>
<evidence type="ECO:0000256" key="4">
    <source>
        <dbReference type="RuleBase" id="RU000354"/>
    </source>
</evidence>
<evidence type="ECO:0000313" key="8">
    <source>
        <dbReference type="WBParaSite" id="nRc.2.0.1.t30180-RA"/>
    </source>
</evidence>
<dbReference type="SMART" id="SM00204">
    <property type="entry name" value="TGFB"/>
    <property type="match status" value="1"/>
</dbReference>
<evidence type="ECO:0000259" key="6">
    <source>
        <dbReference type="PROSITE" id="PS51362"/>
    </source>
</evidence>
<dbReference type="GO" id="GO:0008083">
    <property type="term" value="F:growth factor activity"/>
    <property type="evidence" value="ECO:0007669"/>
    <property type="project" value="UniProtKB-KW"/>
</dbReference>
<dbReference type="CDD" id="cd13756">
    <property type="entry name" value="TGF_beta_BMPs_GDFs"/>
    <property type="match status" value="1"/>
</dbReference>
<dbReference type="SUPFAM" id="SSF57501">
    <property type="entry name" value="Cystine-knot cytokines"/>
    <property type="match status" value="1"/>
</dbReference>
<dbReference type="Gene3D" id="2.10.90.10">
    <property type="entry name" value="Cystine-knot cytokines"/>
    <property type="match status" value="1"/>
</dbReference>
<comment type="subcellular location">
    <subcellularLocation>
        <location evidence="1">Secreted</location>
    </subcellularLocation>
</comment>
<keyword evidence="7" id="KW-1185">Reference proteome</keyword>